<keyword evidence="4" id="KW-1185">Reference proteome</keyword>
<reference evidence="3 4" key="1">
    <citation type="submission" date="2015-09" db="EMBL/GenBank/DDBJ databases">
        <title>Host preference determinants of Valsa canker pathogens revealed by comparative genomics.</title>
        <authorList>
            <person name="Yin Z."/>
            <person name="Huang L."/>
        </authorList>
    </citation>
    <scope>NUCLEOTIDE SEQUENCE [LARGE SCALE GENOMIC DNA]</scope>
    <source>
        <strain evidence="3 4">03-1</strain>
    </source>
</reference>
<accession>A0A423VII0</accession>
<feature type="binding site" evidence="2">
    <location>
        <position position="270"/>
    </location>
    <ligand>
        <name>a divalent metal cation</name>
        <dbReference type="ChEBI" id="CHEBI:60240"/>
        <label>1</label>
    </ligand>
</feature>
<feature type="binding site" evidence="2">
    <location>
        <position position="266"/>
    </location>
    <ligand>
        <name>a divalent metal cation</name>
        <dbReference type="ChEBI" id="CHEBI:60240"/>
        <label>1</label>
    </ligand>
</feature>
<organism evidence="3 4">
    <name type="scientific">Cytospora schulzeri</name>
    <dbReference type="NCBI Taxonomy" id="448051"/>
    <lineage>
        <taxon>Eukaryota</taxon>
        <taxon>Fungi</taxon>
        <taxon>Dikarya</taxon>
        <taxon>Ascomycota</taxon>
        <taxon>Pezizomycotina</taxon>
        <taxon>Sordariomycetes</taxon>
        <taxon>Sordariomycetidae</taxon>
        <taxon>Diaporthales</taxon>
        <taxon>Cytosporaceae</taxon>
        <taxon>Cytospora</taxon>
    </lineage>
</organism>
<dbReference type="Gene3D" id="3.40.1390.30">
    <property type="entry name" value="NIF3 (NGG1p interacting factor 3)-like"/>
    <property type="match status" value="1"/>
</dbReference>
<name>A0A423VII0_9PEZI</name>
<dbReference type="GO" id="GO:0005739">
    <property type="term" value="C:mitochondrion"/>
    <property type="evidence" value="ECO:0007669"/>
    <property type="project" value="TreeGrafter"/>
</dbReference>
<dbReference type="SUPFAM" id="SSF102705">
    <property type="entry name" value="NIF3 (NGG1p interacting factor 3)-like"/>
    <property type="match status" value="1"/>
</dbReference>
<dbReference type="NCBIfam" id="TIGR00486">
    <property type="entry name" value="YbgI_SA1388"/>
    <property type="match status" value="1"/>
</dbReference>
<feature type="binding site" evidence="2">
    <location>
        <position position="129"/>
    </location>
    <ligand>
        <name>a divalent metal cation</name>
        <dbReference type="ChEBI" id="CHEBI:60240"/>
        <label>1</label>
    </ligand>
</feature>
<keyword evidence="2" id="KW-0479">Metal-binding</keyword>
<dbReference type="AlphaFoldDB" id="A0A423VII0"/>
<comment type="similarity">
    <text evidence="1">Belongs to the GTP cyclohydrolase I type 2/NIF3 family.</text>
</comment>
<evidence type="ECO:0000313" key="3">
    <source>
        <dbReference type="EMBL" id="ROV90766.1"/>
    </source>
</evidence>
<evidence type="ECO:0000256" key="2">
    <source>
        <dbReference type="PIRSR" id="PIRSR602678-1"/>
    </source>
</evidence>
<sequence>MASTTAAEGPQNTPFTRMVVGAMKSLYPEELADRAWDNTGLLLGNIDSNGQKTLGLDATPDHKTVLLTNDLSPRVAQEAVERKASVVVSYHPFIFRGLKSINLADPQQQILLQLAQRNIAVYCPHTAVDAVPGGLNDWLVDLISDPASSTRSAVQPTPSAPPAGFEGAGYGRKVEFAQAVPLADLVRRLAEGLGGLKHVMVAAPKQKQDPPAAVSARKVRSAAVCAGSGWDVLKSCDVDVLVTGEMTHHNALRATMEGKVVVTVFHSNSERAYLRQRMQPALEAELRKADAGAQVLVSTEDADPFEIWDVETLGAGATS</sequence>
<comment type="caution">
    <text evidence="3">The sequence shown here is derived from an EMBL/GenBank/DDBJ whole genome shotgun (WGS) entry which is preliminary data.</text>
</comment>
<dbReference type="FunFam" id="3.40.1390.30:FF:000001">
    <property type="entry name" value="GTP cyclohydrolase 1 type 2"/>
    <property type="match status" value="1"/>
</dbReference>
<evidence type="ECO:0000313" key="4">
    <source>
        <dbReference type="Proteomes" id="UP000283895"/>
    </source>
</evidence>
<dbReference type="Proteomes" id="UP000283895">
    <property type="component" value="Unassembled WGS sequence"/>
</dbReference>
<dbReference type="PANTHER" id="PTHR13799">
    <property type="entry name" value="NGG1 INTERACTING FACTOR 3"/>
    <property type="match status" value="1"/>
</dbReference>
<proteinExistence type="inferred from homology"/>
<dbReference type="GO" id="GO:0046872">
    <property type="term" value="F:metal ion binding"/>
    <property type="evidence" value="ECO:0007669"/>
    <property type="project" value="UniProtKB-KW"/>
</dbReference>
<dbReference type="EMBL" id="LKEA01000060">
    <property type="protein sequence ID" value="ROV90766.1"/>
    <property type="molecule type" value="Genomic_DNA"/>
</dbReference>
<protein>
    <submittedName>
        <fullName evidence="3">Uncharacterized protein</fullName>
    </submittedName>
</protein>
<feature type="binding site" evidence="2">
    <location>
        <position position="91"/>
    </location>
    <ligand>
        <name>a divalent metal cation</name>
        <dbReference type="ChEBI" id="CHEBI:60240"/>
        <label>1</label>
    </ligand>
</feature>
<dbReference type="Pfam" id="PF01784">
    <property type="entry name" value="DUF34_NIF3"/>
    <property type="match status" value="1"/>
</dbReference>
<dbReference type="STRING" id="356882.A0A423VII0"/>
<evidence type="ECO:0000256" key="1">
    <source>
        <dbReference type="ARBA" id="ARBA00006964"/>
    </source>
</evidence>
<dbReference type="PANTHER" id="PTHR13799:SF13">
    <property type="entry name" value="NIF3-LIKE PROTEIN 1"/>
    <property type="match status" value="1"/>
</dbReference>
<dbReference type="InterPro" id="IPR036069">
    <property type="entry name" value="DUF34/NIF3_sf"/>
</dbReference>
<gene>
    <name evidence="3" type="ORF">VMCG_09379</name>
</gene>
<dbReference type="InterPro" id="IPR002678">
    <property type="entry name" value="DUF34/NIF3"/>
</dbReference>
<dbReference type="OrthoDB" id="3345469at2759"/>